<dbReference type="AlphaFoldDB" id="A0A0E0F865"/>
<dbReference type="GO" id="GO:0000166">
    <property type="term" value="F:nucleotide binding"/>
    <property type="evidence" value="ECO:0007669"/>
    <property type="project" value="UniProtKB-KW"/>
</dbReference>
<dbReference type="GO" id="GO:0006952">
    <property type="term" value="P:defense response"/>
    <property type="evidence" value="ECO:0007669"/>
    <property type="project" value="UniProtKB-KW"/>
</dbReference>
<accession>A0A0E0F865</accession>
<dbReference type="PANTHER" id="PTHR19338">
    <property type="entry name" value="TRANSLOCASE OF INNER MITOCHONDRIAL MEMBRANE 13 HOMOLOG"/>
    <property type="match status" value="1"/>
</dbReference>
<evidence type="ECO:0000259" key="7">
    <source>
        <dbReference type="Pfam" id="PF18052"/>
    </source>
</evidence>
<keyword evidence="4" id="KW-0547">Nucleotide-binding</keyword>
<protein>
    <recommendedName>
        <fullName evidence="7">Disease resistance N-terminal domain-containing protein</fullName>
    </recommendedName>
</protein>
<evidence type="ECO:0000313" key="8">
    <source>
        <dbReference type="EnsemblPlants" id="OMERI11G17770.1"/>
    </source>
</evidence>
<dbReference type="InterPro" id="IPR041118">
    <property type="entry name" value="Rx_N"/>
</dbReference>
<comment type="similarity">
    <text evidence="1">Belongs to the disease resistance NB-LRR family.</text>
</comment>
<name>A0A0E0F865_9ORYZ</name>
<feature type="region of interest" description="Disordered" evidence="6">
    <location>
        <begin position="139"/>
        <end position="158"/>
    </location>
</feature>
<proteinExistence type="inferred from homology"/>
<evidence type="ECO:0000256" key="4">
    <source>
        <dbReference type="ARBA" id="ARBA00022741"/>
    </source>
</evidence>
<keyword evidence="9" id="KW-1185">Reference proteome</keyword>
<dbReference type="Proteomes" id="UP000008021">
    <property type="component" value="Chromosome 11"/>
</dbReference>
<evidence type="ECO:0000313" key="9">
    <source>
        <dbReference type="Proteomes" id="UP000008021"/>
    </source>
</evidence>
<feature type="domain" description="Disease resistance N-terminal" evidence="7">
    <location>
        <begin position="8"/>
        <end position="88"/>
    </location>
</feature>
<sequence>MAHLTNSAVDGLLGLLTKAVKDEAKLLKGVEGDIQFIKDEMDSMNGFLMHLTKTTASHDDQVRAWMKQVRDIAYVADDNIKLYMRDLQPPEEGFLAWLRHKPKYILTMRTRRRVAKDIKELKERVREVGKRRLRYGVDLPKAGDAVPPPPSDDQDDDDKMREDFRRALLGEPPPPPPEQHASFVISWAPPFLKKKAAAAVAPPLSPIENAINKISCSDAAINEALKDYLLKKTASSAMKMLLCTLYAYPYRANKKAVDDLLKKLEEDKGRRAAWDVMLLSYSMLSTPYKSCLQYLTTFDKEKSISRTCLLRRWVAEGLLDAAATAGGGVLE</sequence>
<evidence type="ECO:0000256" key="5">
    <source>
        <dbReference type="ARBA" id="ARBA00022821"/>
    </source>
</evidence>
<reference evidence="8" key="1">
    <citation type="submission" date="2015-04" db="UniProtKB">
        <authorList>
            <consortium name="EnsemblPlants"/>
        </authorList>
    </citation>
    <scope>IDENTIFICATION</scope>
</reference>
<evidence type="ECO:0000256" key="3">
    <source>
        <dbReference type="ARBA" id="ARBA00022737"/>
    </source>
</evidence>
<keyword evidence="2" id="KW-0433">Leucine-rich repeat</keyword>
<keyword evidence="5" id="KW-0611">Plant defense</keyword>
<dbReference type="STRING" id="40149.A0A0E0F865"/>
<evidence type="ECO:0000256" key="2">
    <source>
        <dbReference type="ARBA" id="ARBA00022614"/>
    </source>
</evidence>
<dbReference type="InterPro" id="IPR038005">
    <property type="entry name" value="RX-like_CC"/>
</dbReference>
<dbReference type="HOGENOM" id="CLU_685821_0_0_1"/>
<dbReference type="Pfam" id="PF18052">
    <property type="entry name" value="Rx_N"/>
    <property type="match status" value="1"/>
</dbReference>
<organism evidence="8">
    <name type="scientific">Oryza meridionalis</name>
    <dbReference type="NCBI Taxonomy" id="40149"/>
    <lineage>
        <taxon>Eukaryota</taxon>
        <taxon>Viridiplantae</taxon>
        <taxon>Streptophyta</taxon>
        <taxon>Embryophyta</taxon>
        <taxon>Tracheophyta</taxon>
        <taxon>Spermatophyta</taxon>
        <taxon>Magnoliopsida</taxon>
        <taxon>Liliopsida</taxon>
        <taxon>Poales</taxon>
        <taxon>Poaceae</taxon>
        <taxon>BOP clade</taxon>
        <taxon>Oryzoideae</taxon>
        <taxon>Oryzeae</taxon>
        <taxon>Oryzinae</taxon>
        <taxon>Oryza</taxon>
    </lineage>
</organism>
<dbReference type="CDD" id="cd14798">
    <property type="entry name" value="RX-CC_like"/>
    <property type="match status" value="1"/>
</dbReference>
<evidence type="ECO:0000256" key="1">
    <source>
        <dbReference type="ARBA" id="ARBA00008894"/>
    </source>
</evidence>
<dbReference type="EnsemblPlants" id="OMERI11G17770.1">
    <property type="protein sequence ID" value="OMERI11G17770.1"/>
    <property type="gene ID" value="OMERI11G17770"/>
</dbReference>
<dbReference type="PANTHER" id="PTHR19338:SF0">
    <property type="entry name" value="MITOCHONDRIAL IMPORT INNER MEMBRANE TRANSLOCASE SUBUNIT TIM13"/>
    <property type="match status" value="1"/>
</dbReference>
<dbReference type="Gramene" id="OMERI11G17770.1">
    <property type="protein sequence ID" value="OMERI11G17770.1"/>
    <property type="gene ID" value="OMERI11G17770"/>
</dbReference>
<reference evidence="8" key="2">
    <citation type="submission" date="2018-05" db="EMBL/GenBank/DDBJ databases">
        <title>OmerRS3 (Oryza meridionalis Reference Sequence Version 3).</title>
        <authorList>
            <person name="Zhang J."/>
            <person name="Kudrna D."/>
            <person name="Lee S."/>
            <person name="Talag J."/>
            <person name="Welchert J."/>
            <person name="Wing R.A."/>
        </authorList>
    </citation>
    <scope>NUCLEOTIDE SEQUENCE [LARGE SCALE GENOMIC DNA]</scope>
    <source>
        <strain evidence="8">cv. OR44</strain>
    </source>
</reference>
<evidence type="ECO:0000256" key="6">
    <source>
        <dbReference type="SAM" id="MobiDB-lite"/>
    </source>
</evidence>
<dbReference type="Gene3D" id="1.20.5.4130">
    <property type="match status" value="1"/>
</dbReference>
<keyword evidence="3" id="KW-0677">Repeat</keyword>